<dbReference type="EMBL" id="GISG01286729">
    <property type="protein sequence ID" value="MBA4680403.1"/>
    <property type="molecule type" value="Transcribed_RNA"/>
</dbReference>
<proteinExistence type="predicted"/>
<evidence type="ECO:0000313" key="1">
    <source>
        <dbReference type="EMBL" id="MBA4680403.1"/>
    </source>
</evidence>
<dbReference type="AlphaFoldDB" id="A0A7C9F275"/>
<organism evidence="1">
    <name type="scientific">Opuntia streptacantha</name>
    <name type="common">Prickly pear cactus</name>
    <name type="synonym">Opuntia cardona</name>
    <dbReference type="NCBI Taxonomy" id="393608"/>
    <lineage>
        <taxon>Eukaryota</taxon>
        <taxon>Viridiplantae</taxon>
        <taxon>Streptophyta</taxon>
        <taxon>Embryophyta</taxon>
        <taxon>Tracheophyta</taxon>
        <taxon>Spermatophyta</taxon>
        <taxon>Magnoliopsida</taxon>
        <taxon>eudicotyledons</taxon>
        <taxon>Gunneridae</taxon>
        <taxon>Pentapetalae</taxon>
        <taxon>Caryophyllales</taxon>
        <taxon>Cactineae</taxon>
        <taxon>Cactaceae</taxon>
        <taxon>Opuntioideae</taxon>
        <taxon>Opuntia</taxon>
    </lineage>
</organism>
<protein>
    <submittedName>
        <fullName evidence="1">Uncharacterized protein</fullName>
    </submittedName>
</protein>
<accession>A0A7C9F275</accession>
<reference evidence="1" key="1">
    <citation type="journal article" date="2013" name="J. Plant Res.">
        <title>Effect of fungi and light on seed germination of three Opuntia species from semiarid lands of central Mexico.</title>
        <authorList>
            <person name="Delgado-Sanchez P."/>
            <person name="Jimenez-Bremont J.F."/>
            <person name="Guerrero-Gonzalez Mde L."/>
            <person name="Flores J."/>
        </authorList>
    </citation>
    <scope>NUCLEOTIDE SEQUENCE</scope>
    <source>
        <tissue evidence="1">Cladode</tissue>
    </source>
</reference>
<sequence length="99" mass="11413">MPNRPAFWSLPSLDALERSLRQASSSLLILTIRMPILTMTATRRGVWMRRNDSWIGETTINRPDRHTQMSLLLAENLSFTLMIFSNLPNLLPRTEAMKT</sequence>
<reference evidence="1" key="2">
    <citation type="submission" date="2020-07" db="EMBL/GenBank/DDBJ databases">
        <authorList>
            <person name="Vera ALvarez R."/>
            <person name="Arias-Moreno D.M."/>
            <person name="Jimenez-Jacinto V."/>
            <person name="Jimenez-Bremont J.F."/>
            <person name="Swaminathan K."/>
            <person name="Moose S.P."/>
            <person name="Guerrero-Gonzalez M.L."/>
            <person name="Marino-Ramirez L."/>
            <person name="Landsman D."/>
            <person name="Rodriguez-Kessler M."/>
            <person name="Delgado-Sanchez P."/>
        </authorList>
    </citation>
    <scope>NUCLEOTIDE SEQUENCE</scope>
    <source>
        <tissue evidence="1">Cladode</tissue>
    </source>
</reference>
<name>A0A7C9F275_OPUST</name>